<feature type="domain" description="Helicase ATP-binding" evidence="11">
    <location>
        <begin position="417"/>
        <end position="583"/>
    </location>
</feature>
<keyword evidence="4" id="KW-0378">Hydrolase</keyword>
<dbReference type="FunFam" id="3.40.50.10810:FF:000005">
    <property type="entry name" value="Photoperiod-independent early flowering 1"/>
    <property type="match status" value="1"/>
</dbReference>
<evidence type="ECO:0000256" key="4">
    <source>
        <dbReference type="ARBA" id="ARBA00022801"/>
    </source>
</evidence>
<reference evidence="14 15" key="1">
    <citation type="journal article" date="2023" name="BMC Biol.">
        <title>The compact genome of the sponge Oopsacas minuta (Hexactinellida) is lacking key metazoan core genes.</title>
        <authorList>
            <person name="Santini S."/>
            <person name="Schenkelaars Q."/>
            <person name="Jourda C."/>
            <person name="Duchesne M."/>
            <person name="Belahbib H."/>
            <person name="Rocher C."/>
            <person name="Selva M."/>
            <person name="Riesgo A."/>
            <person name="Vervoort M."/>
            <person name="Leys S.P."/>
            <person name="Kodjabachian L."/>
            <person name="Le Bivic A."/>
            <person name="Borchiellini C."/>
            <person name="Claverie J.M."/>
            <person name="Renard E."/>
        </authorList>
    </citation>
    <scope>NUCLEOTIDE SEQUENCE [LARGE SCALE GENOMIC DNA]</scope>
    <source>
        <strain evidence="14">SPO-2</strain>
    </source>
</reference>
<dbReference type="GO" id="GO:0004386">
    <property type="term" value="F:helicase activity"/>
    <property type="evidence" value="ECO:0007669"/>
    <property type="project" value="UniProtKB-KW"/>
</dbReference>
<evidence type="ECO:0000259" key="13">
    <source>
        <dbReference type="PROSITE" id="PS51204"/>
    </source>
</evidence>
<dbReference type="InterPro" id="IPR014001">
    <property type="entry name" value="Helicase_ATP-bd"/>
</dbReference>
<feature type="region of interest" description="Disordered" evidence="10">
    <location>
        <begin position="1248"/>
        <end position="1273"/>
    </location>
</feature>
<dbReference type="CDD" id="cd18793">
    <property type="entry name" value="SF2_C_SNF"/>
    <property type="match status" value="1"/>
</dbReference>
<proteinExistence type="inferred from homology"/>
<dbReference type="InterPro" id="IPR014012">
    <property type="entry name" value="HSA_dom"/>
</dbReference>
<protein>
    <submittedName>
        <fullName evidence="14">SWR1 complex protein, SNF2 family DNA-dependent ATPase</fullName>
    </submittedName>
</protein>
<dbReference type="GO" id="GO:0016887">
    <property type="term" value="F:ATP hydrolysis activity"/>
    <property type="evidence" value="ECO:0007669"/>
    <property type="project" value="TreeGrafter"/>
</dbReference>
<feature type="compositionally biased region" description="Polar residues" evidence="10">
    <location>
        <begin position="82"/>
        <end position="93"/>
    </location>
</feature>
<dbReference type="PANTHER" id="PTHR45685:SF1">
    <property type="entry name" value="HELICASE SRCAP"/>
    <property type="match status" value="1"/>
</dbReference>
<keyword evidence="3" id="KW-0547">Nucleotide-binding</keyword>
<dbReference type="Pfam" id="PF00271">
    <property type="entry name" value="Helicase_C"/>
    <property type="match status" value="1"/>
</dbReference>
<dbReference type="InterPro" id="IPR000330">
    <property type="entry name" value="SNF2_N"/>
</dbReference>
<dbReference type="GO" id="GO:0006338">
    <property type="term" value="P:chromatin remodeling"/>
    <property type="evidence" value="ECO:0007669"/>
    <property type="project" value="TreeGrafter"/>
</dbReference>
<evidence type="ECO:0000256" key="10">
    <source>
        <dbReference type="SAM" id="MobiDB-lite"/>
    </source>
</evidence>
<evidence type="ECO:0000256" key="1">
    <source>
        <dbReference type="ARBA" id="ARBA00004123"/>
    </source>
</evidence>
<dbReference type="Pfam" id="PF00176">
    <property type="entry name" value="SNF2-rel_dom"/>
    <property type="match status" value="1"/>
</dbReference>
<dbReference type="SMART" id="SM00487">
    <property type="entry name" value="DEXDc"/>
    <property type="match status" value="1"/>
</dbReference>
<dbReference type="InterPro" id="IPR027417">
    <property type="entry name" value="P-loop_NTPase"/>
</dbReference>
<dbReference type="SUPFAM" id="SSF52540">
    <property type="entry name" value="P-loop containing nucleoside triphosphate hydrolases"/>
    <property type="match status" value="2"/>
</dbReference>
<evidence type="ECO:0000256" key="5">
    <source>
        <dbReference type="ARBA" id="ARBA00022806"/>
    </source>
</evidence>
<evidence type="ECO:0000256" key="9">
    <source>
        <dbReference type="ARBA" id="ARBA00023242"/>
    </source>
</evidence>
<evidence type="ECO:0000256" key="2">
    <source>
        <dbReference type="ARBA" id="ARBA00009220"/>
    </source>
</evidence>
<keyword evidence="9" id="KW-0539">Nucleus</keyword>
<keyword evidence="5" id="KW-0347">Helicase</keyword>
<sequence length="1859" mass="212447">MNVADTPTATSPLQPIQNQILIHYRSQLEAIEADYVDLLKERFLLTGLSPTANLIDASTNSISSQQQVDSRVEELRKEAMSTPKSPHTLTSFLRPTRGHQTRPPDRMIDMWHSNDDSQTVTKDDPAISQIQHESSTLKRALNLRQRGLWEPTRLPKVWEPPRIKAHWDYLLEEMSWLASDFDYERKYRAATLRRISRAVDRYHHDKESADRLRVAQEQAAIKRKASAIAKQVHNFWSQMVKIVEWKEQIVDDHVKKYNLQSQLSDLLSQTENYSHKIRMGVQAPNYTAVNGHSSSYESDSERSGEEDEVKALHKEADLPLDDLVDSLPPEYIKKLLHNHHSISSEPNRSTPILSKPVLKEAEQELGNRELSTAAELAKNLQPSGNTLSTSKVSIPVPSLLKGGQLREYQHIGLNWLSMLHTQGLNGFLADEMGLGKTIQTIALLSHLACQEGTWGPHLIIVPTSVILNWEYEFKKWCPAFKLVTYYGNAKVRRNKRIGWTKQNAFHVCITSYQLAVTDQLSLKGKIDWDYIILDEAQNIKNYKSQRWQTLLTFKSRRRLLLSGTPLQNNIMELWALMHFLMPDLFSCHSDFKEWFSKPLMEIVEGNQTQRDRVVERLHRILRPFLLRRLKCEVELQLPKKIEHIIPCHLSKRQRFLYEDYMSLSDTRDRIKTGGAINLLNILMQLRKVCNHPDLFEPRPAISPLSTDPLTILLPFLLFMHGITRGFVSGVTVDKFELFQRIGLDLISEVTSYLTAFGSFRANSLSVKHEGFTPDNFPYKHNPLPSYPTTESNNLIGDSLTQLLQEYNTEVSREEVLYANRLEYMYSVNCTRLNRPIFYGADLIDSLAFIRHATTSEISCYIPHITDPLCENNYYVITTFSQYIPSVKPQTPRLVTTSALDTPWCYESTVDQCYIRRHISESICNSWDIFRSYDYLQLPQTRLIQYDCGKLQVLDKLLYQLKTEGHRVIVFTQMSRMLNILEVFLNYHGYKYFRLDGSTSPEDRFYLVERFNNDPSIFVFILSTRSGGIGMNLTGADTVIFYDIDWNPTMDAQAQDRCHRIGQTKNVHIYRLICEGTIEVNILKKSQQKKLLGELAIEEGHFTTKFFESSSDLDKGLTEIAAKIGEDGNNLSSLLFEVEEDTDAKFAKHATTEAKISEENDILEQSDRDNLTSSILPITLRSEIESDFLSLQEELNSIENFALLYLERNLHNLPFKHSPSNIFSILARESDQTQNHFLGYSPAGYYFDSPPSTPLSSTSPSRAPTPPPSYTSDTDLMDYDILSPVLETDSRIYVDPFISSLYNTGGELIYTGTNGPIMFLSEEQMGVYKVKPPQLQSVTTADTEFTQSSNIHRKSLIRKMKDLPQINNLFISIKSEEDKQRIKKKLKSKLINEPLKKSPTLSPEHFAHPPWLLPSEWRLCHCVLNHLESPLGLVSIAPSQELNWSFVSDYLTSIHAEIRIPSECYEHYLHVIFRDKGNESDIHIQAKHKEKIKRVRARVEQLTDSHIKDNNSTITNLSSNKFKAILGIAKRRKPPQTHEPISPLPYQSHSALLQNLNISPSSTRITPLTFAQNKIKFEKESSDNFQATSIPVRDSITPQPSHAAKFTFQSPYPPNPTPPYPYTPTTPLNTPYPSNSPYPMGPWDTRPTTPGVYSSLPTYPAARTMKQVHSPFMSSPARPQPDELMDTSQMPKYIQNYPNYFPKRYTNSDAYSPLPEPITPITPLQHQHQLTPAFFPKVPIPMQHPVYSPIARTPSQPSCSHLYMGANTTPYPQHQNSNPVYNTHSAINAYSPSPLNSYPHHANSTAFNMNTNSNIYHTNSYSPVPTTPLLNEIVQNELPLPPSTHAFYPPSGLNSTSSTI</sequence>
<feature type="domain" description="HSA" evidence="13">
    <location>
        <begin position="154"/>
        <end position="227"/>
    </location>
</feature>
<evidence type="ECO:0000256" key="3">
    <source>
        <dbReference type="ARBA" id="ARBA00022741"/>
    </source>
</evidence>
<dbReference type="Gene3D" id="3.40.50.10810">
    <property type="entry name" value="Tandem AAA-ATPase domain"/>
    <property type="match status" value="1"/>
</dbReference>
<comment type="caution">
    <text evidence="14">The sequence shown here is derived from an EMBL/GenBank/DDBJ whole genome shotgun (WGS) entry which is preliminary data.</text>
</comment>
<evidence type="ECO:0000259" key="11">
    <source>
        <dbReference type="PROSITE" id="PS51192"/>
    </source>
</evidence>
<comment type="similarity">
    <text evidence="2">Belongs to the SNF2/RAD54 helicase family. SWR1 subfamily.</text>
</comment>
<dbReference type="Pfam" id="PF07529">
    <property type="entry name" value="HSA"/>
    <property type="match status" value="1"/>
</dbReference>
<dbReference type="InterPro" id="IPR049730">
    <property type="entry name" value="SNF2/RAD54-like_C"/>
</dbReference>
<dbReference type="InterPro" id="IPR038718">
    <property type="entry name" value="SNF2-like_sf"/>
</dbReference>
<evidence type="ECO:0000313" key="14">
    <source>
        <dbReference type="EMBL" id="KAI6645978.1"/>
    </source>
</evidence>
<evidence type="ECO:0000313" key="15">
    <source>
        <dbReference type="Proteomes" id="UP001165289"/>
    </source>
</evidence>
<dbReference type="SMART" id="SM00490">
    <property type="entry name" value="HELICc"/>
    <property type="match status" value="1"/>
</dbReference>
<dbReference type="EMBL" id="JAKMXF010000365">
    <property type="protein sequence ID" value="KAI6645978.1"/>
    <property type="molecule type" value="Genomic_DNA"/>
</dbReference>
<dbReference type="InterPro" id="IPR001650">
    <property type="entry name" value="Helicase_C-like"/>
</dbReference>
<dbReference type="PROSITE" id="PS51204">
    <property type="entry name" value="HSA"/>
    <property type="match status" value="1"/>
</dbReference>
<dbReference type="PROSITE" id="PS51194">
    <property type="entry name" value="HELICASE_CTER"/>
    <property type="match status" value="1"/>
</dbReference>
<gene>
    <name evidence="14" type="ORF">LOD99_13233</name>
</gene>
<feature type="domain" description="Helicase C-terminal" evidence="12">
    <location>
        <begin position="952"/>
        <end position="1107"/>
    </location>
</feature>
<comment type="subcellular location">
    <subcellularLocation>
        <location evidence="1">Nucleus</location>
    </subcellularLocation>
</comment>
<dbReference type="GO" id="GO:0042393">
    <property type="term" value="F:histone binding"/>
    <property type="evidence" value="ECO:0007669"/>
    <property type="project" value="TreeGrafter"/>
</dbReference>
<dbReference type="Proteomes" id="UP001165289">
    <property type="component" value="Unassembled WGS sequence"/>
</dbReference>
<feature type="region of interest" description="Disordered" evidence="10">
    <location>
        <begin position="286"/>
        <end position="307"/>
    </location>
</feature>
<keyword evidence="7" id="KW-0156">Chromatin regulator</keyword>
<dbReference type="CDD" id="cd18003">
    <property type="entry name" value="DEXQc_SRCAP"/>
    <property type="match status" value="1"/>
</dbReference>
<evidence type="ECO:0000256" key="8">
    <source>
        <dbReference type="ARBA" id="ARBA00023125"/>
    </source>
</evidence>
<dbReference type="GO" id="GO:0005524">
    <property type="term" value="F:ATP binding"/>
    <property type="evidence" value="ECO:0007669"/>
    <property type="project" value="UniProtKB-KW"/>
</dbReference>
<dbReference type="Gene3D" id="3.40.50.300">
    <property type="entry name" value="P-loop containing nucleotide triphosphate hydrolases"/>
    <property type="match status" value="1"/>
</dbReference>
<feature type="region of interest" description="Disordered" evidence="10">
    <location>
        <begin position="78"/>
        <end position="105"/>
    </location>
</feature>
<dbReference type="SMART" id="SM00573">
    <property type="entry name" value="HSA"/>
    <property type="match status" value="1"/>
</dbReference>
<keyword evidence="8" id="KW-0238">DNA-binding</keyword>
<evidence type="ECO:0000256" key="6">
    <source>
        <dbReference type="ARBA" id="ARBA00022840"/>
    </source>
</evidence>
<dbReference type="PANTHER" id="PTHR45685">
    <property type="entry name" value="HELICASE SRCAP-RELATED"/>
    <property type="match status" value="1"/>
</dbReference>
<name>A0AAV7JB90_9METZ</name>
<dbReference type="InterPro" id="IPR050520">
    <property type="entry name" value="INO80/SWR1_helicase"/>
</dbReference>
<keyword evidence="6" id="KW-0067">ATP-binding</keyword>
<evidence type="ECO:0000259" key="12">
    <source>
        <dbReference type="PROSITE" id="PS51194"/>
    </source>
</evidence>
<dbReference type="PROSITE" id="PS51192">
    <property type="entry name" value="HELICASE_ATP_BIND_1"/>
    <property type="match status" value="1"/>
</dbReference>
<keyword evidence="15" id="KW-1185">Reference proteome</keyword>
<dbReference type="GO" id="GO:0003677">
    <property type="term" value="F:DNA binding"/>
    <property type="evidence" value="ECO:0007669"/>
    <property type="project" value="UniProtKB-KW"/>
</dbReference>
<dbReference type="GO" id="GO:0000812">
    <property type="term" value="C:Swr1 complex"/>
    <property type="evidence" value="ECO:0007669"/>
    <property type="project" value="TreeGrafter"/>
</dbReference>
<evidence type="ECO:0000256" key="7">
    <source>
        <dbReference type="ARBA" id="ARBA00022853"/>
    </source>
</evidence>
<accession>A0AAV7JB90</accession>
<organism evidence="14 15">
    <name type="scientific">Oopsacas minuta</name>
    <dbReference type="NCBI Taxonomy" id="111878"/>
    <lineage>
        <taxon>Eukaryota</taxon>
        <taxon>Metazoa</taxon>
        <taxon>Porifera</taxon>
        <taxon>Hexactinellida</taxon>
        <taxon>Hexasterophora</taxon>
        <taxon>Lyssacinosida</taxon>
        <taxon>Leucopsacidae</taxon>
        <taxon>Oopsacas</taxon>
    </lineage>
</organism>